<evidence type="ECO:0000256" key="1">
    <source>
        <dbReference type="ARBA" id="ARBA00023125"/>
    </source>
</evidence>
<dbReference type="RefSeq" id="WP_183307666.1">
    <property type="nucleotide sequence ID" value="NZ_JACIEP010000009.1"/>
</dbReference>
<gene>
    <name evidence="3" type="ORF">GGR21_002683</name>
</gene>
<keyword evidence="1" id="KW-0238">DNA-binding</keyword>
<organism evidence="3 4">
    <name type="scientific">Dysgonomonas hofstadii</name>
    <dbReference type="NCBI Taxonomy" id="637886"/>
    <lineage>
        <taxon>Bacteria</taxon>
        <taxon>Pseudomonadati</taxon>
        <taxon>Bacteroidota</taxon>
        <taxon>Bacteroidia</taxon>
        <taxon>Bacteroidales</taxon>
        <taxon>Dysgonomonadaceae</taxon>
        <taxon>Dysgonomonas</taxon>
    </lineage>
</organism>
<sequence>MSQIGKNIKKIRNVKGISQQAFADLFQLTRGNISSYEEFRAEPKIEMIIRIAKYFGIPLADFIEKDLSVNELLHYNAGLVLETEKLKIAQQLQKVPYIPALYLSDYIDKYLDEDFLIQLPYIIVPSNSKLRLLAFEVDNQDTLPNGFNYHNGDILVLENVVKENVHRIADKLGMMVDDEGMKIGVYKEKNNKIMLSLNEWVEYPFDMDSKARYWVVRASYSQIV</sequence>
<feature type="domain" description="HTH cro/C1-type" evidence="2">
    <location>
        <begin position="8"/>
        <end position="62"/>
    </location>
</feature>
<dbReference type="PANTHER" id="PTHR46558">
    <property type="entry name" value="TRACRIPTIONAL REGULATORY PROTEIN-RELATED-RELATED"/>
    <property type="match status" value="1"/>
</dbReference>
<comment type="caution">
    <text evidence="3">The sequence shown here is derived from an EMBL/GenBank/DDBJ whole genome shotgun (WGS) entry which is preliminary data.</text>
</comment>
<dbReference type="InterPro" id="IPR001387">
    <property type="entry name" value="Cro/C1-type_HTH"/>
</dbReference>
<dbReference type="Gene3D" id="1.10.260.40">
    <property type="entry name" value="lambda repressor-like DNA-binding domains"/>
    <property type="match status" value="1"/>
</dbReference>
<protein>
    <submittedName>
        <fullName evidence="3">Transcriptional regulator with XRE-family HTH domain</fullName>
    </submittedName>
</protein>
<dbReference type="SUPFAM" id="SSF47413">
    <property type="entry name" value="lambda repressor-like DNA-binding domains"/>
    <property type="match status" value="1"/>
</dbReference>
<dbReference type="SMART" id="SM00530">
    <property type="entry name" value="HTH_XRE"/>
    <property type="match status" value="1"/>
</dbReference>
<evidence type="ECO:0000313" key="3">
    <source>
        <dbReference type="EMBL" id="MBB4036770.1"/>
    </source>
</evidence>
<dbReference type="CDD" id="cd00093">
    <property type="entry name" value="HTH_XRE"/>
    <property type="match status" value="1"/>
</dbReference>
<dbReference type="PANTHER" id="PTHR46558:SF11">
    <property type="entry name" value="HTH-TYPE TRANSCRIPTIONAL REGULATOR XRE"/>
    <property type="match status" value="1"/>
</dbReference>
<dbReference type="Proteomes" id="UP000555103">
    <property type="component" value="Unassembled WGS sequence"/>
</dbReference>
<dbReference type="GO" id="GO:0003677">
    <property type="term" value="F:DNA binding"/>
    <property type="evidence" value="ECO:0007669"/>
    <property type="project" value="UniProtKB-KW"/>
</dbReference>
<dbReference type="Pfam" id="PF01381">
    <property type="entry name" value="HTH_3"/>
    <property type="match status" value="1"/>
</dbReference>
<name>A0A840CLA0_9BACT</name>
<evidence type="ECO:0000313" key="4">
    <source>
        <dbReference type="Proteomes" id="UP000555103"/>
    </source>
</evidence>
<evidence type="ECO:0000259" key="2">
    <source>
        <dbReference type="PROSITE" id="PS50943"/>
    </source>
</evidence>
<accession>A0A840CLA0</accession>
<dbReference type="EMBL" id="JACIEP010000009">
    <property type="protein sequence ID" value="MBB4036770.1"/>
    <property type="molecule type" value="Genomic_DNA"/>
</dbReference>
<dbReference type="AlphaFoldDB" id="A0A840CLA0"/>
<dbReference type="InterPro" id="IPR010982">
    <property type="entry name" value="Lambda_DNA-bd_dom_sf"/>
</dbReference>
<proteinExistence type="predicted"/>
<dbReference type="PROSITE" id="PS50943">
    <property type="entry name" value="HTH_CROC1"/>
    <property type="match status" value="1"/>
</dbReference>
<keyword evidence="4" id="KW-1185">Reference proteome</keyword>
<reference evidence="3 4" key="1">
    <citation type="submission" date="2020-08" db="EMBL/GenBank/DDBJ databases">
        <title>Genomic Encyclopedia of Type Strains, Phase IV (KMG-IV): sequencing the most valuable type-strain genomes for metagenomic binning, comparative biology and taxonomic classification.</title>
        <authorList>
            <person name="Goeker M."/>
        </authorList>
    </citation>
    <scope>NUCLEOTIDE SEQUENCE [LARGE SCALE GENOMIC DNA]</scope>
    <source>
        <strain evidence="3 4">DSM 104969</strain>
    </source>
</reference>